<protein>
    <submittedName>
        <fullName evidence="2">Crp/Fnr family transcriptional regulator</fullName>
    </submittedName>
</protein>
<comment type="caution">
    <text evidence="2">The sequence shown here is derived from an EMBL/GenBank/DDBJ whole genome shotgun (WGS) entry which is preliminary data.</text>
</comment>
<keyword evidence="3" id="KW-1185">Reference proteome</keyword>
<evidence type="ECO:0000259" key="1">
    <source>
        <dbReference type="PROSITE" id="PS50042"/>
    </source>
</evidence>
<dbReference type="Proteomes" id="UP001595526">
    <property type="component" value="Unassembled WGS sequence"/>
</dbReference>
<dbReference type="EMBL" id="JBHRTA010000027">
    <property type="protein sequence ID" value="MFC3197642.1"/>
    <property type="molecule type" value="Genomic_DNA"/>
</dbReference>
<sequence>MKEHLLFKTLKEVTDFSDESFQQLLSLFEARSLAKSELLFTQDTVVKELCFVMKGCLRQYQTTVDGYERNIFFAEEGWWCGEMESFIHSYPSIVSMQALENCMLLSINRERWEYATRNIPDYALYQIKNRSRTVAWLKSMISNIGTETPDEQYRRMLKENAHWVNRLPQYHIASYLGVTPETLSRIRKRNVRL</sequence>
<name>A0ABV7JKD2_9SPHI</name>
<reference evidence="3" key="1">
    <citation type="journal article" date="2019" name="Int. J. Syst. Evol. Microbiol.">
        <title>The Global Catalogue of Microorganisms (GCM) 10K type strain sequencing project: providing services to taxonomists for standard genome sequencing and annotation.</title>
        <authorList>
            <consortium name="The Broad Institute Genomics Platform"/>
            <consortium name="The Broad Institute Genome Sequencing Center for Infectious Disease"/>
            <person name="Wu L."/>
            <person name="Ma J."/>
        </authorList>
    </citation>
    <scope>NUCLEOTIDE SEQUENCE [LARGE SCALE GENOMIC DNA]</scope>
    <source>
        <strain evidence="3">KCTC 52416</strain>
    </source>
</reference>
<dbReference type="RefSeq" id="WP_379021527.1">
    <property type="nucleotide sequence ID" value="NZ_JBHRTA010000027.1"/>
</dbReference>
<evidence type="ECO:0000313" key="3">
    <source>
        <dbReference type="Proteomes" id="UP001595526"/>
    </source>
</evidence>
<gene>
    <name evidence="2" type="ORF">ACFOET_08465</name>
</gene>
<dbReference type="SUPFAM" id="SSF51206">
    <property type="entry name" value="cAMP-binding domain-like"/>
    <property type="match status" value="1"/>
</dbReference>
<dbReference type="InterPro" id="IPR000595">
    <property type="entry name" value="cNMP-bd_dom"/>
</dbReference>
<organism evidence="2 3">
    <name type="scientific">Parapedobacter deserti</name>
    <dbReference type="NCBI Taxonomy" id="1912957"/>
    <lineage>
        <taxon>Bacteria</taxon>
        <taxon>Pseudomonadati</taxon>
        <taxon>Bacteroidota</taxon>
        <taxon>Sphingobacteriia</taxon>
        <taxon>Sphingobacteriales</taxon>
        <taxon>Sphingobacteriaceae</taxon>
        <taxon>Parapedobacter</taxon>
    </lineage>
</organism>
<dbReference type="CDD" id="cd00038">
    <property type="entry name" value="CAP_ED"/>
    <property type="match status" value="1"/>
</dbReference>
<dbReference type="Pfam" id="PF00027">
    <property type="entry name" value="cNMP_binding"/>
    <property type="match status" value="1"/>
</dbReference>
<proteinExistence type="predicted"/>
<dbReference type="PROSITE" id="PS50042">
    <property type="entry name" value="CNMP_BINDING_3"/>
    <property type="match status" value="1"/>
</dbReference>
<dbReference type="Gene3D" id="2.60.120.10">
    <property type="entry name" value="Jelly Rolls"/>
    <property type="match status" value="1"/>
</dbReference>
<dbReference type="InterPro" id="IPR014710">
    <property type="entry name" value="RmlC-like_jellyroll"/>
</dbReference>
<accession>A0ABV7JKD2</accession>
<feature type="domain" description="Cyclic nucleotide-binding" evidence="1">
    <location>
        <begin position="12"/>
        <end position="113"/>
    </location>
</feature>
<dbReference type="InterPro" id="IPR018490">
    <property type="entry name" value="cNMP-bd_dom_sf"/>
</dbReference>
<evidence type="ECO:0000313" key="2">
    <source>
        <dbReference type="EMBL" id="MFC3197642.1"/>
    </source>
</evidence>
<dbReference type="SMART" id="SM00100">
    <property type="entry name" value="cNMP"/>
    <property type="match status" value="1"/>
</dbReference>